<feature type="non-terminal residue" evidence="1">
    <location>
        <position position="327"/>
    </location>
</feature>
<keyword evidence="2" id="KW-1185">Reference proteome</keyword>
<gene>
    <name evidence="1" type="ORF">FWK35_00037294</name>
</gene>
<dbReference type="EMBL" id="VUJU01017577">
    <property type="protein sequence ID" value="KAF0682267.1"/>
    <property type="molecule type" value="Genomic_DNA"/>
</dbReference>
<evidence type="ECO:0000313" key="2">
    <source>
        <dbReference type="Proteomes" id="UP000478052"/>
    </source>
</evidence>
<dbReference type="OrthoDB" id="6628045at2759"/>
<proteinExistence type="predicted"/>
<protein>
    <submittedName>
        <fullName evidence="1">Uncharacterized protein</fullName>
    </submittedName>
</protein>
<comment type="caution">
    <text evidence="1">The sequence shown here is derived from an EMBL/GenBank/DDBJ whole genome shotgun (WGS) entry which is preliminary data.</text>
</comment>
<dbReference type="AlphaFoldDB" id="A0A6G0VJR1"/>
<organism evidence="1 2">
    <name type="scientific">Aphis craccivora</name>
    <name type="common">Cowpea aphid</name>
    <dbReference type="NCBI Taxonomy" id="307492"/>
    <lineage>
        <taxon>Eukaryota</taxon>
        <taxon>Metazoa</taxon>
        <taxon>Ecdysozoa</taxon>
        <taxon>Arthropoda</taxon>
        <taxon>Hexapoda</taxon>
        <taxon>Insecta</taxon>
        <taxon>Pterygota</taxon>
        <taxon>Neoptera</taxon>
        <taxon>Paraneoptera</taxon>
        <taxon>Hemiptera</taxon>
        <taxon>Sternorrhyncha</taxon>
        <taxon>Aphidomorpha</taxon>
        <taxon>Aphidoidea</taxon>
        <taxon>Aphididae</taxon>
        <taxon>Aphidini</taxon>
        <taxon>Aphis</taxon>
        <taxon>Aphis</taxon>
    </lineage>
</organism>
<name>A0A6G0VJR1_APHCR</name>
<dbReference type="Proteomes" id="UP000478052">
    <property type="component" value="Unassembled WGS sequence"/>
</dbReference>
<feature type="non-terminal residue" evidence="1">
    <location>
        <position position="1"/>
    </location>
</feature>
<accession>A0A6G0VJR1</accession>
<evidence type="ECO:0000313" key="1">
    <source>
        <dbReference type="EMBL" id="KAF0682267.1"/>
    </source>
</evidence>
<reference evidence="1 2" key="1">
    <citation type="submission" date="2019-08" db="EMBL/GenBank/DDBJ databases">
        <title>Whole genome of Aphis craccivora.</title>
        <authorList>
            <person name="Voronova N.V."/>
            <person name="Shulinski R.S."/>
            <person name="Bandarenka Y.V."/>
            <person name="Zhorov D.G."/>
            <person name="Warner D."/>
        </authorList>
    </citation>
    <scope>NUCLEOTIDE SEQUENCE [LARGE SCALE GENOMIC DNA]</scope>
    <source>
        <strain evidence="1">180601</strain>
        <tissue evidence="1">Whole Body</tissue>
    </source>
</reference>
<sequence>VVSKRGRKPIIDHSTIYTVLERNKFEIFDNCYLRPPSHKIWSDMCEELGNIISYKTLYISVLQDRHSFKTKLIQLLGIDFLQEDRDNDSDFIDSENDDNYNMNNDEDYFLVKNNNIENTLFKITIPYEKYEQFEPTTIVYKDNKSKRSYDVLKKNTWSDIINDEFIATHNLPCNFVYKSCKVRKNMMYSNFKAKCKEDGCQLFGWSEKKPDIGQPLEINILTKDTRKSNFIHVTKRPLRGLKRKEVGQQLLTDVASNWRRDNVNDMEFGQMSPPNLYKSSVLRKAKQQHKDNILGITLKNNIESVVELKRNSRFSGSIHEVGIDPLL</sequence>